<feature type="domain" description="At1g61320/AtMIF1 LRR" evidence="2">
    <location>
        <begin position="95"/>
        <end position="409"/>
    </location>
</feature>
<comment type="caution">
    <text evidence="3">The sequence shown here is derived from an EMBL/GenBank/DDBJ whole genome shotgun (WGS) entry which is preliminary data.</text>
</comment>
<feature type="domain" description="F-box" evidence="1">
    <location>
        <begin position="8"/>
        <end position="42"/>
    </location>
</feature>
<accession>A0A6A1WHU5</accession>
<evidence type="ECO:0000313" key="3">
    <source>
        <dbReference type="EMBL" id="KAB1224006.1"/>
    </source>
</evidence>
<dbReference type="Pfam" id="PF00646">
    <property type="entry name" value="F-box"/>
    <property type="match status" value="1"/>
</dbReference>
<protein>
    <submittedName>
        <fullName evidence="3">Uncharacterized protein</fullName>
    </submittedName>
</protein>
<gene>
    <name evidence="3" type="ORF">CJ030_MR2G007946</name>
</gene>
<evidence type="ECO:0000313" key="4">
    <source>
        <dbReference type="Proteomes" id="UP000516437"/>
    </source>
</evidence>
<dbReference type="InterPro" id="IPR032675">
    <property type="entry name" value="LRR_dom_sf"/>
</dbReference>
<dbReference type="PANTHER" id="PTHR34145:SF53">
    <property type="entry name" value="LEUCINE-RICH REPEAT DOMAIN SUPERFAMILY"/>
    <property type="match status" value="1"/>
</dbReference>
<dbReference type="EMBL" id="RXIC02000020">
    <property type="protein sequence ID" value="KAB1224006.1"/>
    <property type="molecule type" value="Genomic_DNA"/>
</dbReference>
<dbReference type="InterPro" id="IPR055357">
    <property type="entry name" value="LRR_At1g61320_AtMIF1"/>
</dbReference>
<dbReference type="Gene3D" id="1.20.1280.50">
    <property type="match status" value="1"/>
</dbReference>
<dbReference type="SUPFAM" id="SSF81383">
    <property type="entry name" value="F-box domain"/>
    <property type="match status" value="1"/>
</dbReference>
<dbReference type="AlphaFoldDB" id="A0A6A1WHU5"/>
<sequence length="468" mass="52902">MVDNPDFLSALPNDVIHAIFSFLPLKHAVQTSFLSTAWRRLWIPIHVNLDVDLDEAAGSHEVSKVVTGLIGTFLISCNGPRKLCLGLPKSEKVNLKGKNEWILMATKVEKKELHLSFSEGNRPTRDNFHLILDINCPSLRNSFRFASSFASLKILHLRSLTHLSKNMVAALFSNCQLLEALKLVKCIGLQHLDLKGGSHFESFEMLDCPQVVKVDLSAPNLKSFRYRGVLSCIQIKEASGLIDALLDFRGGPGLWEFDCEEIISLLKALKDIEVLTLSGWLIEWMCSAGVIFGKLDFQFNKLKELWWIGSQMDGTKRDSMACFLNATPSLERLFIDIIDKQIVASFPCKFFHHFWHEPHLWMDYATVKCNTLALQRLKTAIISGFTAQKEELLLIDLLHNKATLLSLFVKSPQNDCCRRVAVGTNGQLKQTWTSKWSNIPVANGESEWFTEYLEEDCGDLRPAHSKVL</sequence>
<dbReference type="Proteomes" id="UP000516437">
    <property type="component" value="Chromosome 2"/>
</dbReference>
<dbReference type="InterPro" id="IPR036047">
    <property type="entry name" value="F-box-like_dom_sf"/>
</dbReference>
<evidence type="ECO:0000259" key="2">
    <source>
        <dbReference type="Pfam" id="PF23622"/>
    </source>
</evidence>
<dbReference type="OrthoDB" id="976179at2759"/>
<dbReference type="InterPro" id="IPR001810">
    <property type="entry name" value="F-box_dom"/>
</dbReference>
<evidence type="ECO:0000259" key="1">
    <source>
        <dbReference type="Pfam" id="PF00646"/>
    </source>
</evidence>
<name>A0A6A1WHU5_9ROSI</name>
<keyword evidence="4" id="KW-1185">Reference proteome</keyword>
<organism evidence="3 4">
    <name type="scientific">Morella rubra</name>
    <name type="common">Chinese bayberry</name>
    <dbReference type="NCBI Taxonomy" id="262757"/>
    <lineage>
        <taxon>Eukaryota</taxon>
        <taxon>Viridiplantae</taxon>
        <taxon>Streptophyta</taxon>
        <taxon>Embryophyta</taxon>
        <taxon>Tracheophyta</taxon>
        <taxon>Spermatophyta</taxon>
        <taxon>Magnoliopsida</taxon>
        <taxon>eudicotyledons</taxon>
        <taxon>Gunneridae</taxon>
        <taxon>Pentapetalae</taxon>
        <taxon>rosids</taxon>
        <taxon>fabids</taxon>
        <taxon>Fagales</taxon>
        <taxon>Myricaceae</taxon>
        <taxon>Morella</taxon>
    </lineage>
</organism>
<dbReference type="Gene3D" id="3.80.10.10">
    <property type="entry name" value="Ribonuclease Inhibitor"/>
    <property type="match status" value="1"/>
</dbReference>
<dbReference type="PANTHER" id="PTHR34145">
    <property type="entry name" value="OS02G0105600 PROTEIN"/>
    <property type="match status" value="1"/>
</dbReference>
<proteinExistence type="predicted"/>
<dbReference type="InterPro" id="IPR053772">
    <property type="entry name" value="At1g61320/At1g61330-like"/>
</dbReference>
<reference evidence="3 4" key="1">
    <citation type="journal article" date="2019" name="Plant Biotechnol. J.">
        <title>The red bayberry genome and genetic basis of sex determination.</title>
        <authorList>
            <person name="Jia H.M."/>
            <person name="Jia H.J."/>
            <person name="Cai Q.L."/>
            <person name="Wang Y."/>
            <person name="Zhao H.B."/>
            <person name="Yang W.F."/>
            <person name="Wang G.Y."/>
            <person name="Li Y.H."/>
            <person name="Zhan D.L."/>
            <person name="Shen Y.T."/>
            <person name="Niu Q.F."/>
            <person name="Chang L."/>
            <person name="Qiu J."/>
            <person name="Zhao L."/>
            <person name="Xie H.B."/>
            <person name="Fu W.Y."/>
            <person name="Jin J."/>
            <person name="Li X.W."/>
            <person name="Jiao Y."/>
            <person name="Zhou C.C."/>
            <person name="Tu T."/>
            <person name="Chai C.Y."/>
            <person name="Gao J.L."/>
            <person name="Fan L.J."/>
            <person name="van de Weg E."/>
            <person name="Wang J.Y."/>
            <person name="Gao Z.S."/>
        </authorList>
    </citation>
    <scope>NUCLEOTIDE SEQUENCE [LARGE SCALE GENOMIC DNA]</scope>
    <source>
        <tissue evidence="3">Leaves</tissue>
    </source>
</reference>
<dbReference type="SUPFAM" id="SSF52047">
    <property type="entry name" value="RNI-like"/>
    <property type="match status" value="1"/>
</dbReference>
<dbReference type="Pfam" id="PF23622">
    <property type="entry name" value="LRR_At1g61320_AtMIF1"/>
    <property type="match status" value="1"/>
</dbReference>